<dbReference type="FunFam" id="3.40.50.1000:FF:000043">
    <property type="entry name" value="General stress response phosphoprotein phosphatase Psr1/2"/>
    <property type="match status" value="1"/>
</dbReference>
<dbReference type="Proteomes" id="UP001276659">
    <property type="component" value="Unassembled WGS sequence"/>
</dbReference>
<comment type="caution">
    <text evidence="4">The sequence shown here is derived from an EMBL/GenBank/DDBJ whole genome shotgun (WGS) entry which is preliminary data.</text>
</comment>
<evidence type="ECO:0000256" key="1">
    <source>
        <dbReference type="SAM" id="MobiDB-lite"/>
    </source>
</evidence>
<evidence type="ECO:0008006" key="6">
    <source>
        <dbReference type="Google" id="ProtNLM"/>
    </source>
</evidence>
<reference evidence="4" key="1">
    <citation type="submission" date="2022-11" db="EMBL/GenBank/DDBJ databases">
        <title>Chromosomal genome sequence assembly and mating type (MAT) locus characterization of the leprose asexual lichenized fungus Lepraria neglecta (Nyl.) Erichsen.</title>
        <authorList>
            <person name="Allen J.L."/>
            <person name="Pfeffer B."/>
        </authorList>
    </citation>
    <scope>NUCLEOTIDE SEQUENCE</scope>
    <source>
        <strain evidence="4">Allen 5258</strain>
    </source>
</reference>
<evidence type="ECO:0000259" key="2">
    <source>
        <dbReference type="PROSITE" id="PS50969"/>
    </source>
</evidence>
<dbReference type="NCBIfam" id="TIGR02251">
    <property type="entry name" value="HIF-SF_euk"/>
    <property type="match status" value="1"/>
</dbReference>
<dbReference type="InterPro" id="IPR011948">
    <property type="entry name" value="Dullard_phosphatase"/>
</dbReference>
<feature type="compositionally biased region" description="Polar residues" evidence="1">
    <location>
        <begin position="362"/>
        <end position="371"/>
    </location>
</feature>
<feature type="region of interest" description="Disordered" evidence="1">
    <location>
        <begin position="484"/>
        <end position="668"/>
    </location>
</feature>
<feature type="region of interest" description="Disordered" evidence="1">
    <location>
        <begin position="293"/>
        <end position="465"/>
    </location>
</feature>
<dbReference type="InterPro" id="IPR001223">
    <property type="entry name" value="Glyco_hydro18_cat"/>
</dbReference>
<dbReference type="PANTHER" id="PTHR12210">
    <property type="entry name" value="DULLARD PROTEIN PHOSPHATASE"/>
    <property type="match status" value="1"/>
</dbReference>
<dbReference type="GO" id="GO:0016791">
    <property type="term" value="F:phosphatase activity"/>
    <property type="evidence" value="ECO:0007669"/>
    <property type="project" value="InterPro"/>
</dbReference>
<gene>
    <name evidence="4" type="ORF">OEA41_004922</name>
</gene>
<dbReference type="GO" id="GO:0009651">
    <property type="term" value="P:response to salt stress"/>
    <property type="evidence" value="ECO:0007669"/>
    <property type="project" value="UniProtKB-ARBA"/>
</dbReference>
<dbReference type="InterPro" id="IPR036412">
    <property type="entry name" value="HAD-like_sf"/>
</dbReference>
<dbReference type="SUPFAM" id="SSF51445">
    <property type="entry name" value="(Trans)glycosidases"/>
    <property type="match status" value="1"/>
</dbReference>
<dbReference type="GO" id="GO:0005975">
    <property type="term" value="P:carbohydrate metabolic process"/>
    <property type="evidence" value="ECO:0007669"/>
    <property type="project" value="InterPro"/>
</dbReference>
<dbReference type="InterPro" id="IPR050365">
    <property type="entry name" value="TIM50"/>
</dbReference>
<feature type="compositionally biased region" description="Polar residues" evidence="1">
    <location>
        <begin position="293"/>
        <end position="302"/>
    </location>
</feature>
<feature type="compositionally biased region" description="Polar residues" evidence="1">
    <location>
        <begin position="387"/>
        <end position="399"/>
    </location>
</feature>
<dbReference type="Pfam" id="PF03031">
    <property type="entry name" value="NIF"/>
    <property type="match status" value="1"/>
</dbReference>
<feature type="compositionally biased region" description="Polar residues" evidence="1">
    <location>
        <begin position="406"/>
        <end position="415"/>
    </location>
</feature>
<accession>A0AAE0DGA6</accession>
<dbReference type="PROSITE" id="PS50969">
    <property type="entry name" value="FCP1"/>
    <property type="match status" value="1"/>
</dbReference>
<dbReference type="EMBL" id="JASNWA010000010">
    <property type="protein sequence ID" value="KAK3168474.1"/>
    <property type="molecule type" value="Genomic_DNA"/>
</dbReference>
<dbReference type="GO" id="GO:0045944">
    <property type="term" value="P:positive regulation of transcription by RNA polymerase II"/>
    <property type="evidence" value="ECO:0007669"/>
    <property type="project" value="UniProtKB-ARBA"/>
</dbReference>
<evidence type="ECO:0000313" key="5">
    <source>
        <dbReference type="Proteomes" id="UP001276659"/>
    </source>
</evidence>
<dbReference type="PROSITE" id="PS51910">
    <property type="entry name" value="GH18_2"/>
    <property type="match status" value="1"/>
</dbReference>
<dbReference type="InterPro" id="IPR004274">
    <property type="entry name" value="FCP1_dom"/>
</dbReference>
<dbReference type="Gene3D" id="3.20.20.80">
    <property type="entry name" value="Glycosidases"/>
    <property type="match status" value="1"/>
</dbReference>
<feature type="compositionally biased region" description="Low complexity" evidence="1">
    <location>
        <begin position="622"/>
        <end position="634"/>
    </location>
</feature>
<feature type="domain" description="FCP1 homology" evidence="2">
    <location>
        <begin position="683"/>
        <end position="841"/>
    </location>
</feature>
<feature type="compositionally biased region" description="Polar residues" evidence="1">
    <location>
        <begin position="318"/>
        <end position="354"/>
    </location>
</feature>
<dbReference type="InterPro" id="IPR017853">
    <property type="entry name" value="GH"/>
</dbReference>
<dbReference type="SMART" id="SM00577">
    <property type="entry name" value="CPDc"/>
    <property type="match status" value="1"/>
</dbReference>
<feature type="compositionally biased region" description="Polar residues" evidence="1">
    <location>
        <begin position="635"/>
        <end position="647"/>
    </location>
</feature>
<sequence length="857" mass="93025">MPPTIPPRPHKPRVVCYHQTHFRNNNFVSVLPLVTEAADSVPITHLIIAAIHLNDPPGNITLNNDPPHAPQNAPLWEEVAVMQDIGVKVLGMLGGAAQGSFQRLDRSDAEFEAYYVPLRDMIRFHNLEGLDLDVEEEMSLGGIIRLIDRLKADFGSDFIITLAPVATALQSRPHLSGFDYEALEVIRGGSIAWYNTQFYNNWGRLESFIDYDAILRQGWKPEKVVVGVLTNPGLGHGYIEFEELRRTLAALAQFYPGFGGVMGWEYYNSRPGDEGAPWEWAAAIMSDITQANEDSPFSNTVANDLPPNTHLEPPGSDTYDSTSSTVNPTLSSNYNSPTLSATSNQPDQDPSATQVVGAETLASPSGASTEAQGKAAEGTVGPAVPIRSSSNAHGQTSGETPMIEQTVANPTSNSRRGSKGSIKPKSRTGSVASRGSKKEKANPIVAGDQTEAGDQTSPPRKKKRGGLLSILNCCSAPEDANTVELGDQEVPAKKVPQLKAGRQSTPMVKPNASAGESSTGEPKVAEESIGGPEYSELKPAAKPTMITRSSKERVTTEKPSTQTPLSQPAAETKETSAPAALRDAQISPLHTTDVPPKVAQQGTTINDRTPQQEQRDSDIAMVDAPPVAPAADAPSTSTRELAQAQTNLPPPPPRNGQDRAASSSNAVVPNEKKQWLLPPLQPHFKGRKCLVLDLDETLVHSSFKILHQADFTIPVEIEGQFHNVYVIKRPGVDQFMKRVGELYEVVVFTASVSKYGDPLLDQLDIHKVVHHRLFRESCYNHQGNYVKDLSQVGRDLRETIIIDNSPTSYIFHPQHAVPISSWFSDAHDNELLDLIPVLEDLAGSQVRDVSLVLDVAL</sequence>
<feature type="domain" description="GH18" evidence="3">
    <location>
        <begin position="12"/>
        <end position="308"/>
    </location>
</feature>
<dbReference type="Gene3D" id="3.40.50.1000">
    <property type="entry name" value="HAD superfamily/HAD-like"/>
    <property type="match status" value="1"/>
</dbReference>
<proteinExistence type="predicted"/>
<dbReference type="GO" id="GO:0034198">
    <property type="term" value="P:cellular response to amino acid starvation"/>
    <property type="evidence" value="ECO:0007669"/>
    <property type="project" value="UniProtKB-ARBA"/>
</dbReference>
<dbReference type="CDD" id="cd06546">
    <property type="entry name" value="GH18_CTS3_chitinase"/>
    <property type="match status" value="1"/>
</dbReference>
<dbReference type="InterPro" id="IPR023214">
    <property type="entry name" value="HAD_sf"/>
</dbReference>
<evidence type="ECO:0000259" key="3">
    <source>
        <dbReference type="PROSITE" id="PS51910"/>
    </source>
</evidence>
<evidence type="ECO:0000313" key="4">
    <source>
        <dbReference type="EMBL" id="KAK3168474.1"/>
    </source>
</evidence>
<dbReference type="GO" id="GO:1904262">
    <property type="term" value="P:negative regulation of TORC1 signaling"/>
    <property type="evidence" value="ECO:0007669"/>
    <property type="project" value="UniProtKB-ARBA"/>
</dbReference>
<keyword evidence="5" id="KW-1185">Reference proteome</keyword>
<protein>
    <recommendedName>
        <fullName evidence="6">Chitinase</fullName>
    </recommendedName>
</protein>
<organism evidence="4 5">
    <name type="scientific">Lepraria neglecta</name>
    <dbReference type="NCBI Taxonomy" id="209136"/>
    <lineage>
        <taxon>Eukaryota</taxon>
        <taxon>Fungi</taxon>
        <taxon>Dikarya</taxon>
        <taxon>Ascomycota</taxon>
        <taxon>Pezizomycotina</taxon>
        <taxon>Lecanoromycetes</taxon>
        <taxon>OSLEUM clade</taxon>
        <taxon>Lecanoromycetidae</taxon>
        <taxon>Lecanorales</taxon>
        <taxon>Lecanorineae</taxon>
        <taxon>Stereocaulaceae</taxon>
        <taxon>Lepraria</taxon>
    </lineage>
</organism>
<name>A0AAE0DGA6_9LECA</name>
<feature type="compositionally biased region" description="Basic residues" evidence="1">
    <location>
        <begin position="416"/>
        <end position="426"/>
    </location>
</feature>
<feature type="compositionally biased region" description="Polar residues" evidence="1">
    <location>
        <begin position="557"/>
        <end position="566"/>
    </location>
</feature>
<feature type="compositionally biased region" description="Polar residues" evidence="1">
    <location>
        <begin position="600"/>
        <end position="612"/>
    </location>
</feature>
<dbReference type="AlphaFoldDB" id="A0AAE0DGA6"/>
<dbReference type="SUPFAM" id="SSF56784">
    <property type="entry name" value="HAD-like"/>
    <property type="match status" value="1"/>
</dbReference>
<dbReference type="CDD" id="cd07521">
    <property type="entry name" value="HAD_FCP1-like"/>
    <property type="match status" value="1"/>
</dbReference>